<reference evidence="1 2" key="1">
    <citation type="submission" date="2014-08" db="EMBL/GenBank/DDBJ databases">
        <authorList>
            <person name="Hassan Y.I."/>
            <person name="Lepp D."/>
            <person name="Zhou T."/>
        </authorList>
    </citation>
    <scope>NUCLEOTIDE SEQUENCE [LARGE SCALE GENOMIC DNA]</scope>
    <source>
        <strain evidence="1 2">IFO13584</strain>
    </source>
</reference>
<evidence type="ECO:0008006" key="3">
    <source>
        <dbReference type="Google" id="ProtNLM"/>
    </source>
</evidence>
<dbReference type="Proteomes" id="UP000028981">
    <property type="component" value="Unassembled WGS sequence"/>
</dbReference>
<comment type="caution">
    <text evidence="1">The sequence shown here is derived from an EMBL/GenBank/DDBJ whole genome shotgun (WGS) entry which is preliminary data.</text>
</comment>
<sequence length="255" mass="27748">MYDPGEGAVDGLWVDLRERLIVAGFDELPLTLDGSGDLEATWLDSNLLLAQTCGYPLRHLLDGRVRYVGTPIYAVEGTDGPNYSSAIVVRADNPAERLEDLRGRRAAYNAVHSQSGYNAFRETVSAYAENGRFFSETFATGSHSASLQSVIGGRADVAAIDPVTLQLQPQDVRDAIKVIGWTAAAPGLPFITVLTISDSELVKLRAVLADFFGGAARKDHPEFHFAGFEVLPDEAYDSILAMEQRAIDRSYPRLA</sequence>
<dbReference type="PANTHER" id="PTHR35841:SF1">
    <property type="entry name" value="PHOSPHONATES-BINDING PERIPLASMIC PROTEIN"/>
    <property type="match status" value="1"/>
</dbReference>
<organism evidence="1 2">
    <name type="scientific">Devosia riboflavina</name>
    <dbReference type="NCBI Taxonomy" id="46914"/>
    <lineage>
        <taxon>Bacteria</taxon>
        <taxon>Pseudomonadati</taxon>
        <taxon>Pseudomonadota</taxon>
        <taxon>Alphaproteobacteria</taxon>
        <taxon>Hyphomicrobiales</taxon>
        <taxon>Devosiaceae</taxon>
        <taxon>Devosia</taxon>
    </lineage>
</organism>
<name>A0A087M3Q5_9HYPH</name>
<dbReference type="Gene3D" id="3.40.190.10">
    <property type="entry name" value="Periplasmic binding protein-like II"/>
    <property type="match status" value="1"/>
</dbReference>
<dbReference type="SUPFAM" id="SSF53850">
    <property type="entry name" value="Periplasmic binding protein-like II"/>
    <property type="match status" value="1"/>
</dbReference>
<evidence type="ECO:0000313" key="1">
    <source>
        <dbReference type="EMBL" id="KFL31508.1"/>
    </source>
</evidence>
<accession>A0A087M3Q5</accession>
<proteinExistence type="predicted"/>
<dbReference type="STRING" id="46914.JP75_08230"/>
<evidence type="ECO:0000313" key="2">
    <source>
        <dbReference type="Proteomes" id="UP000028981"/>
    </source>
</evidence>
<keyword evidence="2" id="KW-1185">Reference proteome</keyword>
<dbReference type="EMBL" id="JQGC01000006">
    <property type="protein sequence ID" value="KFL31508.1"/>
    <property type="molecule type" value="Genomic_DNA"/>
</dbReference>
<dbReference type="PANTHER" id="PTHR35841">
    <property type="entry name" value="PHOSPHONATES-BINDING PERIPLASMIC PROTEIN"/>
    <property type="match status" value="1"/>
</dbReference>
<gene>
    <name evidence="1" type="ORF">JP75_08230</name>
</gene>
<protein>
    <recommendedName>
        <fullName evidence="3">Phosphate ABC transporter substrate-binding protein</fullName>
    </recommendedName>
</protein>
<dbReference type="Pfam" id="PF12974">
    <property type="entry name" value="Phosphonate-bd"/>
    <property type="match status" value="1"/>
</dbReference>
<dbReference type="AlphaFoldDB" id="A0A087M3Q5"/>